<evidence type="ECO:0000313" key="4">
    <source>
        <dbReference type="Proteomes" id="UP000653578"/>
    </source>
</evidence>
<dbReference type="InterPro" id="IPR027939">
    <property type="entry name" value="NMT1/THI5"/>
</dbReference>
<feature type="domain" description="SsuA/THI5-like" evidence="2">
    <location>
        <begin position="63"/>
        <end position="268"/>
    </location>
</feature>
<name>A0ABX1XA41_9BACL</name>
<dbReference type="PROSITE" id="PS51257">
    <property type="entry name" value="PROKAR_LIPOPROTEIN"/>
    <property type="match status" value="1"/>
</dbReference>
<dbReference type="PANTHER" id="PTHR31528:SF3">
    <property type="entry name" value="THIAMINE BIOSYNTHESIS PROTEIN HI_0357-RELATED"/>
    <property type="match status" value="1"/>
</dbReference>
<keyword evidence="3" id="KW-0808">Transferase</keyword>
<feature type="chain" id="PRO_5046482767" evidence="1">
    <location>
        <begin position="21"/>
        <end position="345"/>
    </location>
</feature>
<dbReference type="InterPro" id="IPR015168">
    <property type="entry name" value="SsuA/THI5"/>
</dbReference>
<keyword evidence="1" id="KW-0732">Signal</keyword>
<dbReference type="PANTHER" id="PTHR31528">
    <property type="entry name" value="4-AMINO-5-HYDROXYMETHYL-2-METHYLPYRIMIDINE PHOSPHATE SYNTHASE THI11-RELATED"/>
    <property type="match status" value="1"/>
</dbReference>
<gene>
    <name evidence="3" type="ORF">GC096_14850</name>
</gene>
<sequence>MGRFRMTLLGKTKVATTAIATVLLLSACGTSTSTTSGTPAASTAVSSSKAPDKVTQAMSWFAQPEMGGHYAAQLAKIYEKAGIDITLQQGGPQVSNVQLVAGGKVQFAMANADEVILARKEGIPVKVIYANLQTNPQNLIFHKDSGIKKIEDLNGRKVYTAVGFPFWQYISYKYKLDKVQIQNYTGSLAGFSADKDSITQGFATNEPYVLKKQGVNVDWFLNADLGYNPYGNVVIATDDFIKKNPDLIKRYIKATSEGWDYYYAHGDEVNSALNGVNKDYDVDHLKDAQAVAKDFIFGGDAKAHGVGYMSDERWKTLVSQMKEAGMIKEDIPVKDLYTNEFLPVK</sequence>
<dbReference type="Proteomes" id="UP000653578">
    <property type="component" value="Unassembled WGS sequence"/>
</dbReference>
<dbReference type="GO" id="GO:0016740">
    <property type="term" value="F:transferase activity"/>
    <property type="evidence" value="ECO:0007669"/>
    <property type="project" value="UniProtKB-KW"/>
</dbReference>
<comment type="caution">
    <text evidence="3">The sequence shown here is derived from an EMBL/GenBank/DDBJ whole genome shotgun (WGS) entry which is preliminary data.</text>
</comment>
<proteinExistence type="predicted"/>
<dbReference type="SUPFAM" id="SSF53850">
    <property type="entry name" value="Periplasmic binding protein-like II"/>
    <property type="match status" value="1"/>
</dbReference>
<accession>A0ABX1XA41</accession>
<organism evidence="3 4">
    <name type="scientific">Paenibacillus plantarum</name>
    <dbReference type="NCBI Taxonomy" id="2654975"/>
    <lineage>
        <taxon>Bacteria</taxon>
        <taxon>Bacillati</taxon>
        <taxon>Bacillota</taxon>
        <taxon>Bacilli</taxon>
        <taxon>Bacillales</taxon>
        <taxon>Paenibacillaceae</taxon>
        <taxon>Paenibacillus</taxon>
    </lineage>
</organism>
<evidence type="ECO:0000259" key="2">
    <source>
        <dbReference type="Pfam" id="PF09084"/>
    </source>
</evidence>
<dbReference type="EMBL" id="WHNY01000042">
    <property type="protein sequence ID" value="NOU65317.1"/>
    <property type="molecule type" value="Genomic_DNA"/>
</dbReference>
<feature type="signal peptide" evidence="1">
    <location>
        <begin position="1"/>
        <end position="20"/>
    </location>
</feature>
<evidence type="ECO:0000313" key="3">
    <source>
        <dbReference type="EMBL" id="NOU65317.1"/>
    </source>
</evidence>
<keyword evidence="4" id="KW-1185">Reference proteome</keyword>
<dbReference type="Gene3D" id="3.40.190.10">
    <property type="entry name" value="Periplasmic binding protein-like II"/>
    <property type="match status" value="2"/>
</dbReference>
<dbReference type="Pfam" id="PF09084">
    <property type="entry name" value="NMT1"/>
    <property type="match status" value="1"/>
</dbReference>
<protein>
    <submittedName>
        <fullName evidence="3">Myristoyl transferase</fullName>
    </submittedName>
</protein>
<evidence type="ECO:0000256" key="1">
    <source>
        <dbReference type="SAM" id="SignalP"/>
    </source>
</evidence>
<reference evidence="3 4" key="1">
    <citation type="submission" date="2019-10" db="EMBL/GenBank/DDBJ databases">
        <title>Description of Paenibacillus humi sp. nov.</title>
        <authorList>
            <person name="Carlier A."/>
            <person name="Qi S."/>
        </authorList>
    </citation>
    <scope>NUCLEOTIDE SEQUENCE [LARGE SCALE GENOMIC DNA]</scope>
    <source>
        <strain evidence="3 4">LMG 31461</strain>
    </source>
</reference>